<feature type="non-terminal residue" evidence="1">
    <location>
        <position position="146"/>
    </location>
</feature>
<evidence type="ECO:0000313" key="1">
    <source>
        <dbReference type="EMBL" id="GAG20873.1"/>
    </source>
</evidence>
<dbReference type="EMBL" id="BARS01034317">
    <property type="protein sequence ID" value="GAG20873.1"/>
    <property type="molecule type" value="Genomic_DNA"/>
</dbReference>
<reference evidence="1" key="1">
    <citation type="journal article" date="2014" name="Front. Microbiol.">
        <title>High frequency of phylogenetically diverse reductive dehalogenase-homologous genes in deep subseafloor sedimentary metagenomes.</title>
        <authorList>
            <person name="Kawai M."/>
            <person name="Futagami T."/>
            <person name="Toyoda A."/>
            <person name="Takaki Y."/>
            <person name="Nishi S."/>
            <person name="Hori S."/>
            <person name="Arai W."/>
            <person name="Tsubouchi T."/>
            <person name="Morono Y."/>
            <person name="Uchiyama I."/>
            <person name="Ito T."/>
            <person name="Fujiyama A."/>
            <person name="Inagaki F."/>
            <person name="Takami H."/>
        </authorList>
    </citation>
    <scope>NUCLEOTIDE SEQUENCE</scope>
    <source>
        <strain evidence="1">Expedition CK06-06</strain>
    </source>
</reference>
<sequence>MAAIIQGTTTGLKYLVLTGELNFGVAQTYKIALYTDAADLSPGNTNVLYDTTNEVIGVGYAEGGKDLVVAAPGFSFDPVVGWVSFGPVSWTSATFTARGAAIYRNTGGNGNKYVVAILDFGTNKTVDNGTFNITFPEDTATGAIIR</sequence>
<organism evidence="1">
    <name type="scientific">marine sediment metagenome</name>
    <dbReference type="NCBI Taxonomy" id="412755"/>
    <lineage>
        <taxon>unclassified sequences</taxon>
        <taxon>metagenomes</taxon>
        <taxon>ecological metagenomes</taxon>
    </lineage>
</organism>
<protein>
    <submittedName>
        <fullName evidence="1">Uncharacterized protein</fullName>
    </submittedName>
</protein>
<gene>
    <name evidence="1" type="ORF">S01H1_53027</name>
</gene>
<name>X0W8E0_9ZZZZ</name>
<comment type="caution">
    <text evidence="1">The sequence shown here is derived from an EMBL/GenBank/DDBJ whole genome shotgun (WGS) entry which is preliminary data.</text>
</comment>
<dbReference type="AlphaFoldDB" id="X0W8E0"/>
<proteinExistence type="predicted"/>
<accession>X0W8E0</accession>